<dbReference type="SUPFAM" id="SSF54001">
    <property type="entry name" value="Cysteine proteinases"/>
    <property type="match status" value="1"/>
</dbReference>
<accession>A0A9X8UK81</accession>
<evidence type="ECO:0000256" key="1">
    <source>
        <dbReference type="SAM" id="SignalP"/>
    </source>
</evidence>
<dbReference type="Gene3D" id="3.10.620.30">
    <property type="match status" value="1"/>
</dbReference>
<gene>
    <name evidence="3" type="ORF">EDD78_103199</name>
</gene>
<dbReference type="PANTHER" id="PTHR46333:SF2">
    <property type="entry name" value="CYTOKINESIS PROTEIN 3"/>
    <property type="match status" value="1"/>
</dbReference>
<evidence type="ECO:0000313" key="4">
    <source>
        <dbReference type="Proteomes" id="UP000294682"/>
    </source>
</evidence>
<keyword evidence="1" id="KW-0732">Signal</keyword>
<feature type="signal peptide" evidence="1">
    <location>
        <begin position="1"/>
        <end position="26"/>
    </location>
</feature>
<keyword evidence="4" id="KW-1185">Reference proteome</keyword>
<dbReference type="InterPro" id="IPR052557">
    <property type="entry name" value="CAP/Cytokinesis_protein"/>
</dbReference>
<evidence type="ECO:0000313" key="3">
    <source>
        <dbReference type="EMBL" id="TCL44161.1"/>
    </source>
</evidence>
<dbReference type="AlphaFoldDB" id="A0A9X8UK81"/>
<feature type="chain" id="PRO_5040773696" evidence="1">
    <location>
        <begin position="27"/>
        <end position="289"/>
    </location>
</feature>
<dbReference type="SMART" id="SM00460">
    <property type="entry name" value="TGc"/>
    <property type="match status" value="1"/>
</dbReference>
<organism evidence="3 4">
    <name type="scientific">Harryflintia acetispora</name>
    <dbReference type="NCBI Taxonomy" id="1849041"/>
    <lineage>
        <taxon>Bacteria</taxon>
        <taxon>Bacillati</taxon>
        <taxon>Bacillota</taxon>
        <taxon>Clostridia</taxon>
        <taxon>Eubacteriales</taxon>
        <taxon>Oscillospiraceae</taxon>
        <taxon>Harryflintia</taxon>
    </lineage>
</organism>
<comment type="caution">
    <text evidence="3">The sequence shown here is derived from an EMBL/GenBank/DDBJ whole genome shotgun (WGS) entry which is preliminary data.</text>
</comment>
<dbReference type="InterPro" id="IPR002931">
    <property type="entry name" value="Transglutaminase-like"/>
</dbReference>
<proteinExistence type="predicted"/>
<protein>
    <submittedName>
        <fullName evidence="3">Transglutaminase superfamily protein</fullName>
    </submittedName>
</protein>
<feature type="domain" description="Transglutaminase-like" evidence="2">
    <location>
        <begin position="182"/>
        <end position="243"/>
    </location>
</feature>
<dbReference type="PANTHER" id="PTHR46333">
    <property type="entry name" value="CYTOKINESIS PROTEIN 3"/>
    <property type="match status" value="1"/>
</dbReference>
<dbReference type="InterPro" id="IPR038765">
    <property type="entry name" value="Papain-like_cys_pep_sf"/>
</dbReference>
<dbReference type="GO" id="GO:0005737">
    <property type="term" value="C:cytoplasm"/>
    <property type="evidence" value="ECO:0007669"/>
    <property type="project" value="TreeGrafter"/>
</dbReference>
<sequence length="289" mass="31942">MFKMKKIVSALLAAAMLFGAALSASAAAKTQDKDWTQADLSKLGQGIYQDFVKGLHNMQGTVTSEFSGTSQQAFDQFGKILQVLKKQNPEIFWLSYDYQSCKVTGGDTLSWSPDYFSEFKSGGKLDKEKIKSVQQSLEAVVNSVGTGKTTYETVTKFNSWLTQNVAYTFDYSNSHVYELTGALVDRKCACEGYAKAFKFLCDNAGIECVVVSGKGTTGGTTYDHEWNYVKMDDGKWYLMDCTWNALGANKQKWFLLGTDSAVEGMALLTSHKEDGSKYPELSKANYSAQ</sequence>
<dbReference type="Proteomes" id="UP000294682">
    <property type="component" value="Unassembled WGS sequence"/>
</dbReference>
<dbReference type="Pfam" id="PF01841">
    <property type="entry name" value="Transglut_core"/>
    <property type="match status" value="1"/>
</dbReference>
<evidence type="ECO:0000259" key="2">
    <source>
        <dbReference type="SMART" id="SM00460"/>
    </source>
</evidence>
<name>A0A9X8UK81_9FIRM</name>
<dbReference type="EMBL" id="SLUK01000003">
    <property type="protein sequence ID" value="TCL44161.1"/>
    <property type="molecule type" value="Genomic_DNA"/>
</dbReference>
<reference evidence="3 4" key="1">
    <citation type="submission" date="2019-03" db="EMBL/GenBank/DDBJ databases">
        <title>Genomic Encyclopedia of Type Strains, Phase IV (KMG-IV): sequencing the most valuable type-strain genomes for metagenomic binning, comparative biology and taxonomic classification.</title>
        <authorList>
            <person name="Goeker M."/>
        </authorList>
    </citation>
    <scope>NUCLEOTIDE SEQUENCE [LARGE SCALE GENOMIC DNA]</scope>
    <source>
        <strain evidence="3 4">DSM 100433</strain>
    </source>
</reference>